<feature type="region of interest" description="Disordered" evidence="1">
    <location>
        <begin position="1278"/>
        <end position="1302"/>
    </location>
</feature>
<dbReference type="InterPro" id="IPR009628">
    <property type="entry name" value="Phage_tape_measure_N"/>
</dbReference>
<dbReference type="RefSeq" id="WP_116681696.1">
    <property type="nucleotide sequence ID" value="NZ_QURL01000001.1"/>
</dbReference>
<accession>A0A371XB23</accession>
<protein>
    <recommendedName>
        <fullName evidence="2">Bacteriophage tail tape measure N-terminal domain-containing protein</fullName>
    </recommendedName>
</protein>
<evidence type="ECO:0000313" key="3">
    <source>
        <dbReference type="EMBL" id="RFC66443.1"/>
    </source>
</evidence>
<keyword evidence="4" id="KW-1185">Reference proteome</keyword>
<reference evidence="3 4" key="1">
    <citation type="submission" date="2018-08" db="EMBL/GenBank/DDBJ databases">
        <title>Fulvimarina sp. 85, whole genome shotgun sequence.</title>
        <authorList>
            <person name="Tuo L."/>
        </authorList>
    </citation>
    <scope>NUCLEOTIDE SEQUENCE [LARGE SCALE GENOMIC DNA]</scope>
    <source>
        <strain evidence="3 4">85</strain>
    </source>
</reference>
<evidence type="ECO:0000256" key="1">
    <source>
        <dbReference type="SAM" id="MobiDB-lite"/>
    </source>
</evidence>
<dbReference type="Pfam" id="PF06791">
    <property type="entry name" value="TMP_2"/>
    <property type="match status" value="1"/>
</dbReference>
<evidence type="ECO:0000313" key="4">
    <source>
        <dbReference type="Proteomes" id="UP000264310"/>
    </source>
</evidence>
<sequence length="1302" mass="136546">MSNVAALGISVDTKDLERFIRVGQQAVQASQKIEGTAEKGAASVTRQSKSFAALQAEIAKMNAALAATAGATASTAKGMDLVSQSAVRQEAALERLTGVASSNSAALAGIQSSSAATATALQKLTDIVQGMAGKTDSSTQAMNRQGSAIDNLRAKFSPAAAAWRQYASALREVDEAEKLGLQNGGIGSSEAAMYRKRLSEIRTADLARIAADEARRNGGGMPAGGGGFLARAGLRPDQGLNLTRQAGDVGTMALMGMSPQSILFSQGFQVAEIFADTERGAKASLKSIGSDIAAFAGRSVAAIGPVGLAFGAVTASVFALGYAFKKELPDAEKTLKAHESILEEIKSRYEGIAEAIERVGQRSGAVIELSARANQSDKEKLLQEEIRLLKTNTDIFPEAGGPGPAGYGQTVRGQFEPLRDFLLEFKNSDSTNILGLVDAISEAAKASDDPAFKKAAEAFIQQSKAAADMAASVREGSTALTLMSKEAQRAAEAVRALGDLQSRMDSLAPSRQTQRSVIDQIANQRRIQLGALSGSANMTGLPEKYADETRRALEELRRSTTDSLADMRGAVADFDLGPVAADLAQTTREYDRQIAESIRLKGDDADADNLRREKALALDLIVKQATRTEEARRAGLMLDIRYLGNLTQAQSAAEAGERAYVAAIADGLGEREARRREEEAYILTLERSKVALGEAQNNRVRNLGRQADEADLQFRLQTTNATIASVTELTTREQLLAAAREANKSIGGYVSPEEVDLIDQYAAKMGALAEATARFRLYQDQAGQLRTLEAEAASIGASAEARRRMVAALEAENALRSANLPLTGEMADAYKAQAVALSDFENRIKRAQSAMDEMRGVGENAIDSIFDIRKVDDFEDAIADIANDLASTLTELAIKNPLKNALFGGGLPTLQDLMNDPGAAPSINAPAIPTQATVGLTPTTAMWVRSADGAAALGGLFSQSSGVPGMPGAANDNIMTGASPSTRAEAYRAAIGAIESRGSGDYAALGPVHAKYGQALGRYQVMESNLPQWSKAALGRNVGRAEFMSNPSIQDAIFDHRFGGYVSKYGERNAAQAWFGGEGSIGKLGRKDVLGTSVGAYGDKFVSELGKLESTMKSTVSSVATTAPEFATVLDQTLNNQMLGGLSSIADQFVPGMGSALQAVLRATQGGGGGGGIFGGAAPSALAQSLSGGFAGLFAEGGSIPSGKWGITGEAGPEIVHGPATVVPMARMPVMSGPSGGQAPRITQTFVNAPNVVSQTEERDENGNINQRIEFENAVAAANDRQGSKANRGLVQRGAGKPMKRF</sequence>
<gene>
    <name evidence="3" type="ORF">DYI37_03090</name>
</gene>
<feature type="domain" description="Bacteriophage tail tape measure N-terminal" evidence="2">
    <location>
        <begin position="241"/>
        <end position="339"/>
    </location>
</feature>
<comment type="caution">
    <text evidence="3">The sequence shown here is derived from an EMBL/GenBank/DDBJ whole genome shotgun (WGS) entry which is preliminary data.</text>
</comment>
<name>A0A371XB23_9HYPH</name>
<evidence type="ECO:0000259" key="2">
    <source>
        <dbReference type="Pfam" id="PF06791"/>
    </source>
</evidence>
<organism evidence="3 4">
    <name type="scientific">Fulvimarina endophytica</name>
    <dbReference type="NCBI Taxonomy" id="2293836"/>
    <lineage>
        <taxon>Bacteria</taxon>
        <taxon>Pseudomonadati</taxon>
        <taxon>Pseudomonadota</taxon>
        <taxon>Alphaproteobacteria</taxon>
        <taxon>Hyphomicrobiales</taxon>
        <taxon>Aurantimonadaceae</taxon>
        <taxon>Fulvimarina</taxon>
    </lineage>
</organism>
<dbReference type="Proteomes" id="UP000264310">
    <property type="component" value="Unassembled WGS sequence"/>
</dbReference>
<proteinExistence type="predicted"/>
<dbReference type="EMBL" id="QURL01000001">
    <property type="protein sequence ID" value="RFC66443.1"/>
    <property type="molecule type" value="Genomic_DNA"/>
</dbReference>
<dbReference type="OrthoDB" id="7904110at2"/>